<organism evidence="2 3">
    <name type="scientific">Triparma strigata</name>
    <dbReference type="NCBI Taxonomy" id="1606541"/>
    <lineage>
        <taxon>Eukaryota</taxon>
        <taxon>Sar</taxon>
        <taxon>Stramenopiles</taxon>
        <taxon>Ochrophyta</taxon>
        <taxon>Bolidophyceae</taxon>
        <taxon>Parmales</taxon>
        <taxon>Triparmaceae</taxon>
        <taxon>Triparma</taxon>
    </lineage>
</organism>
<feature type="compositionally biased region" description="Polar residues" evidence="1">
    <location>
        <begin position="76"/>
        <end position="103"/>
    </location>
</feature>
<dbReference type="AlphaFoldDB" id="A0A9W7BMW4"/>
<keyword evidence="3" id="KW-1185">Reference proteome</keyword>
<sequence length="252" mass="27131">MYSSFTDCLGGAYNCCDTTLTEKSDKKPLKKIYSSGNLSAVDAGDFRRASRAAQLNLKDKRWDRLFDSGESDKPVHTTQTLTHPNPNRSKSNFDSFIFQTNHPQPDPLLNLGTQKSQKAEAEAQPPLDLSRLKQTEPSLQDSLRSLSPMMVLGGPGGSGIMMDKVLDEVLDEDNKGRLSESGSGGGGEEKDDAVRFGLEGIIGVDVTQLFELNNWQKAFNGAGEGGGVEGVDKNGGDGGKSSSSRVKMVIKL</sequence>
<dbReference type="Proteomes" id="UP001165085">
    <property type="component" value="Unassembled WGS sequence"/>
</dbReference>
<feature type="region of interest" description="Disordered" evidence="1">
    <location>
        <begin position="67"/>
        <end position="132"/>
    </location>
</feature>
<evidence type="ECO:0000313" key="3">
    <source>
        <dbReference type="Proteomes" id="UP001165085"/>
    </source>
</evidence>
<evidence type="ECO:0000256" key="1">
    <source>
        <dbReference type="SAM" id="MobiDB-lite"/>
    </source>
</evidence>
<name>A0A9W7BMW4_9STRA</name>
<gene>
    <name evidence="2" type="ORF">TrST_g11352</name>
</gene>
<evidence type="ECO:0000313" key="2">
    <source>
        <dbReference type="EMBL" id="GMH89528.1"/>
    </source>
</evidence>
<proteinExistence type="predicted"/>
<feature type="region of interest" description="Disordered" evidence="1">
    <location>
        <begin position="223"/>
        <end position="252"/>
    </location>
</feature>
<reference evidence="3" key="1">
    <citation type="journal article" date="2023" name="Commun. Biol.">
        <title>Genome analysis of Parmales, the sister group of diatoms, reveals the evolutionary specialization of diatoms from phago-mixotrophs to photoautotrophs.</title>
        <authorList>
            <person name="Ban H."/>
            <person name="Sato S."/>
            <person name="Yoshikawa S."/>
            <person name="Yamada K."/>
            <person name="Nakamura Y."/>
            <person name="Ichinomiya M."/>
            <person name="Sato N."/>
            <person name="Blanc-Mathieu R."/>
            <person name="Endo H."/>
            <person name="Kuwata A."/>
            <person name="Ogata H."/>
        </authorList>
    </citation>
    <scope>NUCLEOTIDE SEQUENCE [LARGE SCALE GENOMIC DNA]</scope>
    <source>
        <strain evidence="3">NIES 3701</strain>
    </source>
</reference>
<protein>
    <submittedName>
        <fullName evidence="2">Uncharacterized protein</fullName>
    </submittedName>
</protein>
<dbReference type="OrthoDB" id="10620881at2759"/>
<accession>A0A9W7BMW4</accession>
<comment type="caution">
    <text evidence="2">The sequence shown here is derived from an EMBL/GenBank/DDBJ whole genome shotgun (WGS) entry which is preliminary data.</text>
</comment>
<dbReference type="EMBL" id="BRXY01000359">
    <property type="protein sequence ID" value="GMH89528.1"/>
    <property type="molecule type" value="Genomic_DNA"/>
</dbReference>